<keyword evidence="7" id="KW-0809">Transit peptide</keyword>
<accession>A0A9P6VUA9</accession>
<dbReference type="NCBIfam" id="TIGR01930">
    <property type="entry name" value="AcCoA-C-Actrans"/>
    <property type="match status" value="1"/>
</dbReference>
<dbReference type="InterPro" id="IPR002155">
    <property type="entry name" value="Thiolase"/>
</dbReference>
<dbReference type="PIRSF" id="PIRSF000429">
    <property type="entry name" value="Ac-CoA_Ac_transf"/>
    <property type="match status" value="1"/>
</dbReference>
<dbReference type="InterPro" id="IPR016039">
    <property type="entry name" value="Thiolase-like"/>
</dbReference>
<evidence type="ECO:0000256" key="1">
    <source>
        <dbReference type="ARBA" id="ARBA00004173"/>
    </source>
</evidence>
<evidence type="ECO:0000259" key="13">
    <source>
        <dbReference type="Pfam" id="PF00108"/>
    </source>
</evidence>
<evidence type="ECO:0000256" key="12">
    <source>
        <dbReference type="RuleBase" id="RU003557"/>
    </source>
</evidence>
<evidence type="ECO:0000313" key="15">
    <source>
        <dbReference type="EMBL" id="KAG0654113.1"/>
    </source>
</evidence>
<evidence type="ECO:0000256" key="9">
    <source>
        <dbReference type="ARBA" id="ARBA00023128"/>
    </source>
</evidence>
<dbReference type="GO" id="GO:0046872">
    <property type="term" value="F:metal ion binding"/>
    <property type="evidence" value="ECO:0007669"/>
    <property type="project" value="UniProtKB-KW"/>
</dbReference>
<dbReference type="GO" id="GO:0005739">
    <property type="term" value="C:mitochondrion"/>
    <property type="evidence" value="ECO:0007669"/>
    <property type="project" value="UniProtKB-SubCell"/>
</dbReference>
<dbReference type="InterPro" id="IPR020617">
    <property type="entry name" value="Thiolase_C"/>
</dbReference>
<evidence type="ECO:0000256" key="4">
    <source>
        <dbReference type="ARBA" id="ARBA00012705"/>
    </source>
</evidence>
<dbReference type="AlphaFoldDB" id="A0A9P6VUA9"/>
<dbReference type="PANTHER" id="PTHR18919:SF156">
    <property type="entry name" value="ACETYL-COA ACETYLTRANSFERASE, MITOCHONDRIAL"/>
    <property type="match status" value="1"/>
</dbReference>
<name>A0A9P6VUA9_RHOMI</name>
<evidence type="ECO:0000313" key="16">
    <source>
        <dbReference type="Proteomes" id="UP000777482"/>
    </source>
</evidence>
<keyword evidence="6" id="KW-0479">Metal-binding</keyword>
<evidence type="ECO:0000256" key="10">
    <source>
        <dbReference type="ARBA" id="ARBA00023315"/>
    </source>
</evidence>
<feature type="domain" description="Thiolase C-terminal" evidence="14">
    <location>
        <begin position="321"/>
        <end position="441"/>
    </location>
</feature>
<comment type="subcellular location">
    <subcellularLocation>
        <location evidence="1">Mitochondrion</location>
    </subcellularLocation>
</comment>
<evidence type="ECO:0000259" key="14">
    <source>
        <dbReference type="Pfam" id="PF02803"/>
    </source>
</evidence>
<evidence type="ECO:0000256" key="7">
    <source>
        <dbReference type="ARBA" id="ARBA00022946"/>
    </source>
</evidence>
<dbReference type="CDD" id="cd00751">
    <property type="entry name" value="thiolase"/>
    <property type="match status" value="1"/>
</dbReference>
<dbReference type="Gene3D" id="3.40.47.10">
    <property type="match status" value="2"/>
</dbReference>
<evidence type="ECO:0000256" key="6">
    <source>
        <dbReference type="ARBA" id="ARBA00022723"/>
    </source>
</evidence>
<feature type="active site" description="Proton acceptor" evidence="11">
    <location>
        <position position="400"/>
    </location>
</feature>
<dbReference type="PROSITE" id="PS00099">
    <property type="entry name" value="THIOLASE_3"/>
    <property type="match status" value="1"/>
</dbReference>
<keyword evidence="10 12" id="KW-0012">Acyltransferase</keyword>
<keyword evidence="8" id="KW-0630">Potassium</keyword>
<comment type="similarity">
    <text evidence="2 12">Belongs to the thiolase-like superfamily. Thiolase family.</text>
</comment>
<dbReference type="PROSITE" id="PS00098">
    <property type="entry name" value="THIOLASE_1"/>
    <property type="match status" value="1"/>
</dbReference>
<dbReference type="InterPro" id="IPR020616">
    <property type="entry name" value="Thiolase_N"/>
</dbReference>
<dbReference type="InterPro" id="IPR020610">
    <property type="entry name" value="Thiolase_AS"/>
</dbReference>
<dbReference type="EMBL" id="PUHQ01000161">
    <property type="protein sequence ID" value="KAG0654113.1"/>
    <property type="molecule type" value="Genomic_DNA"/>
</dbReference>
<dbReference type="Pfam" id="PF02803">
    <property type="entry name" value="Thiolase_C"/>
    <property type="match status" value="1"/>
</dbReference>
<evidence type="ECO:0000256" key="8">
    <source>
        <dbReference type="ARBA" id="ARBA00022958"/>
    </source>
</evidence>
<dbReference type="FunFam" id="3.40.47.10:FF:000007">
    <property type="entry name" value="acetyl-CoA acetyltransferase, mitochondrial"/>
    <property type="match status" value="1"/>
</dbReference>
<keyword evidence="16" id="KW-1185">Reference proteome</keyword>
<keyword evidence="5 12" id="KW-0808">Transferase</keyword>
<dbReference type="GO" id="GO:0006635">
    <property type="term" value="P:fatty acid beta-oxidation"/>
    <property type="evidence" value="ECO:0007669"/>
    <property type="project" value="TreeGrafter"/>
</dbReference>
<keyword evidence="9" id="KW-0496">Mitochondrion</keyword>
<protein>
    <recommendedName>
        <fullName evidence="4">acetyl-CoA C-acetyltransferase</fullName>
        <ecNumber evidence="4">2.3.1.9</ecNumber>
    </recommendedName>
</protein>
<organism evidence="15 16">
    <name type="scientific">Rhodotorula mucilaginosa</name>
    <name type="common">Yeast</name>
    <name type="synonym">Rhodotorula rubra</name>
    <dbReference type="NCBI Taxonomy" id="5537"/>
    <lineage>
        <taxon>Eukaryota</taxon>
        <taxon>Fungi</taxon>
        <taxon>Dikarya</taxon>
        <taxon>Basidiomycota</taxon>
        <taxon>Pucciniomycotina</taxon>
        <taxon>Microbotryomycetes</taxon>
        <taxon>Sporidiobolales</taxon>
        <taxon>Sporidiobolaceae</taxon>
        <taxon>Rhodotorula</taxon>
    </lineage>
</organism>
<feature type="active site" description="Proton acceptor" evidence="11">
    <location>
        <position position="428"/>
    </location>
</feature>
<comment type="subunit">
    <text evidence="3">Homotetramer.</text>
</comment>
<dbReference type="EC" id="2.3.1.9" evidence="4"/>
<evidence type="ECO:0000256" key="3">
    <source>
        <dbReference type="ARBA" id="ARBA00011881"/>
    </source>
</evidence>
<feature type="active site" description="Acyl-thioester intermediate" evidence="11">
    <location>
        <position position="143"/>
    </location>
</feature>
<dbReference type="Proteomes" id="UP000777482">
    <property type="component" value="Unassembled WGS sequence"/>
</dbReference>
<reference evidence="15 16" key="1">
    <citation type="submission" date="2020-11" db="EMBL/GenBank/DDBJ databases">
        <title>Kefir isolates.</title>
        <authorList>
            <person name="Marcisauskas S."/>
            <person name="Kim Y."/>
            <person name="Blasche S."/>
        </authorList>
    </citation>
    <scope>NUCLEOTIDE SEQUENCE [LARGE SCALE GENOMIC DNA]</scope>
    <source>
        <strain evidence="15 16">KR</strain>
    </source>
</reference>
<evidence type="ECO:0000256" key="5">
    <source>
        <dbReference type="ARBA" id="ARBA00022679"/>
    </source>
</evidence>
<dbReference type="PANTHER" id="PTHR18919">
    <property type="entry name" value="ACETYL-COA C-ACYLTRANSFERASE"/>
    <property type="match status" value="1"/>
</dbReference>
<evidence type="ECO:0000256" key="11">
    <source>
        <dbReference type="PIRSR" id="PIRSR000429-1"/>
    </source>
</evidence>
<feature type="domain" description="Thiolase N-terminal" evidence="13">
    <location>
        <begin position="59"/>
        <end position="313"/>
    </location>
</feature>
<dbReference type="OrthoDB" id="5404651at2759"/>
<comment type="caution">
    <text evidence="15">The sequence shown here is derived from an EMBL/GenBank/DDBJ whole genome shotgun (WGS) entry which is preliminary data.</text>
</comment>
<dbReference type="GO" id="GO:0003985">
    <property type="term" value="F:acetyl-CoA C-acetyltransferase activity"/>
    <property type="evidence" value="ECO:0007669"/>
    <property type="project" value="UniProtKB-EC"/>
</dbReference>
<dbReference type="InterPro" id="IPR020615">
    <property type="entry name" value="Thiolase_acyl_enz_int_AS"/>
</dbReference>
<proteinExistence type="inferred from homology"/>
<sequence length="442" mass="45559">MLFAAPLPRIASAAARLSSTTASPALASSSSRSPALVAASRLAHIRMASSSTPSGLREVFIVGAARTPVGSFQGALKQASAVELGITAVKGVLAQARVEPAQVEDLYFGQVLQGGAGQSPARQVVLGAGMPDTTEATTINKVCASGMKAVMLASQNIQTGQRDLMVAGGMESMSNAPFYSPRTPATFGHYQALDAIVKDGLTDVYGDYPMGNCAEETAAKHQISREEQDAFCLESYRKAADAWKAGAFKNEIAPVTLKTRAGEVVIAEDEEYKKIKPEKVSSLKPVFKKDGTVTAANASNLNDGASALVLASQDKVSELGLTPLAKVVSFADAACAPVDFPIAPAKAVPVALKRAGLTIDQIAKFEVNEAFSAVALANQKILNIPSEKINVNGGAVALGHALGSSGSRIIVTLVHLLKPGEYGVAGVCNGGGGASAIVVQRL</sequence>
<dbReference type="SUPFAM" id="SSF53901">
    <property type="entry name" value="Thiolase-like"/>
    <property type="match status" value="2"/>
</dbReference>
<evidence type="ECO:0000256" key="2">
    <source>
        <dbReference type="ARBA" id="ARBA00010982"/>
    </source>
</evidence>
<dbReference type="Pfam" id="PF00108">
    <property type="entry name" value="Thiolase_N"/>
    <property type="match status" value="1"/>
</dbReference>
<gene>
    <name evidence="15" type="primary">ERG10</name>
    <name evidence="15" type="ORF">C6P46_001967</name>
</gene>